<evidence type="ECO:0000256" key="2">
    <source>
        <dbReference type="ARBA" id="ARBA00022692"/>
    </source>
</evidence>
<evidence type="ECO:0000256" key="4">
    <source>
        <dbReference type="ARBA" id="ARBA00023136"/>
    </source>
</evidence>
<evidence type="ECO:0000256" key="1">
    <source>
        <dbReference type="ARBA" id="ARBA00004141"/>
    </source>
</evidence>
<keyword evidence="2 6" id="KW-0812">Transmembrane</keyword>
<protein>
    <submittedName>
        <fullName evidence="7">High-affinity nitrate transporter 2.1</fullName>
    </submittedName>
</protein>
<dbReference type="InterPro" id="IPR044772">
    <property type="entry name" value="NO3_transporter"/>
</dbReference>
<dbReference type="SUPFAM" id="SSF103473">
    <property type="entry name" value="MFS general substrate transporter"/>
    <property type="match status" value="1"/>
</dbReference>
<dbReference type="GO" id="GO:0090615">
    <property type="term" value="P:mitochondrial mRNA processing"/>
    <property type="evidence" value="ECO:0007669"/>
    <property type="project" value="TreeGrafter"/>
</dbReference>
<gene>
    <name evidence="7" type="ORF">F3Y22_tig00110293pilonHSYRG00002</name>
</gene>
<reference evidence="7" key="1">
    <citation type="submission" date="2019-09" db="EMBL/GenBank/DDBJ databases">
        <title>Draft genome information of white flower Hibiscus syriacus.</title>
        <authorList>
            <person name="Kim Y.-M."/>
        </authorList>
    </citation>
    <scope>NUCLEOTIDE SEQUENCE [LARGE SCALE GENOMIC DNA]</scope>
    <source>
        <strain evidence="7">YM2019G1</strain>
    </source>
</reference>
<keyword evidence="3 6" id="KW-1133">Transmembrane helix</keyword>
<evidence type="ECO:0000256" key="6">
    <source>
        <dbReference type="SAM" id="Phobius"/>
    </source>
</evidence>
<comment type="subcellular location">
    <subcellularLocation>
        <location evidence="1">Membrane</location>
        <topology evidence="1">Multi-pass membrane protein</topology>
    </subcellularLocation>
</comment>
<feature type="transmembrane region" description="Helical" evidence="6">
    <location>
        <begin position="39"/>
        <end position="60"/>
    </location>
</feature>
<comment type="caution">
    <text evidence="7">The sequence shown here is derived from an EMBL/GenBank/DDBJ whole genome shotgun (WGS) entry which is preliminary data.</text>
</comment>
<feature type="region of interest" description="Disordered" evidence="5">
    <location>
        <begin position="404"/>
        <end position="436"/>
    </location>
</feature>
<dbReference type="GO" id="GO:0015112">
    <property type="term" value="F:nitrate transmembrane transporter activity"/>
    <property type="evidence" value="ECO:0007669"/>
    <property type="project" value="InterPro"/>
</dbReference>
<keyword evidence="4 6" id="KW-0472">Membrane</keyword>
<dbReference type="PANTHER" id="PTHR33642">
    <property type="entry name" value="COX1/OXI3 INTRON 1 PROTEIN-RELATED"/>
    <property type="match status" value="1"/>
</dbReference>
<dbReference type="Gene3D" id="1.20.1250.20">
    <property type="entry name" value="MFS general substrate transporter like domains"/>
    <property type="match status" value="1"/>
</dbReference>
<accession>A0A6A3B7Z6</accession>
<evidence type="ECO:0000256" key="5">
    <source>
        <dbReference type="SAM" id="MobiDB-lite"/>
    </source>
</evidence>
<dbReference type="GO" id="GO:0005739">
    <property type="term" value="C:mitochondrion"/>
    <property type="evidence" value="ECO:0007669"/>
    <property type="project" value="TreeGrafter"/>
</dbReference>
<dbReference type="GO" id="GO:0003964">
    <property type="term" value="F:RNA-directed DNA polymerase activity"/>
    <property type="evidence" value="ECO:0007669"/>
    <property type="project" value="TreeGrafter"/>
</dbReference>
<feature type="transmembrane region" description="Helical" evidence="6">
    <location>
        <begin position="66"/>
        <end position="87"/>
    </location>
</feature>
<evidence type="ECO:0000313" key="8">
    <source>
        <dbReference type="Proteomes" id="UP000436088"/>
    </source>
</evidence>
<feature type="transmembrane region" description="Helical" evidence="6">
    <location>
        <begin position="6"/>
        <end position="27"/>
    </location>
</feature>
<dbReference type="GO" id="GO:0016020">
    <property type="term" value="C:membrane"/>
    <property type="evidence" value="ECO:0007669"/>
    <property type="project" value="UniProtKB-SubCell"/>
</dbReference>
<dbReference type="GO" id="GO:0006315">
    <property type="term" value="P:homing of group II introns"/>
    <property type="evidence" value="ECO:0007669"/>
    <property type="project" value="TreeGrafter"/>
</dbReference>
<keyword evidence="8" id="KW-1185">Reference proteome</keyword>
<dbReference type="EMBL" id="VEPZ02000914">
    <property type="protein sequence ID" value="KAE8711415.1"/>
    <property type="molecule type" value="Genomic_DNA"/>
</dbReference>
<dbReference type="InterPro" id="IPR036259">
    <property type="entry name" value="MFS_trans_sf"/>
</dbReference>
<evidence type="ECO:0000256" key="3">
    <source>
        <dbReference type="ARBA" id="ARBA00022989"/>
    </source>
</evidence>
<evidence type="ECO:0000313" key="7">
    <source>
        <dbReference type="EMBL" id="KAE8711415.1"/>
    </source>
</evidence>
<dbReference type="Proteomes" id="UP000436088">
    <property type="component" value="Unassembled WGS sequence"/>
</dbReference>
<name>A0A6A3B7Z6_HIBSY</name>
<dbReference type="AlphaFoldDB" id="A0A6A3B7Z6"/>
<organism evidence="7 8">
    <name type="scientific">Hibiscus syriacus</name>
    <name type="common">Rose of Sharon</name>
    <dbReference type="NCBI Taxonomy" id="106335"/>
    <lineage>
        <taxon>Eukaryota</taxon>
        <taxon>Viridiplantae</taxon>
        <taxon>Streptophyta</taxon>
        <taxon>Embryophyta</taxon>
        <taxon>Tracheophyta</taxon>
        <taxon>Spermatophyta</taxon>
        <taxon>Magnoliopsida</taxon>
        <taxon>eudicotyledons</taxon>
        <taxon>Gunneridae</taxon>
        <taxon>Pentapetalae</taxon>
        <taxon>rosids</taxon>
        <taxon>malvids</taxon>
        <taxon>Malvales</taxon>
        <taxon>Malvaceae</taxon>
        <taxon>Malvoideae</taxon>
        <taxon>Hibiscus</taxon>
    </lineage>
</organism>
<dbReference type="CDD" id="cd17341">
    <property type="entry name" value="MFS_NRT2_like"/>
    <property type="match status" value="1"/>
</dbReference>
<sequence length="879" mass="99606">MRTFHLSWISFFTCFVSTFAAAPLVPIIRDNLNLKKQDIGNAGVASVSGSIFSRLVMGAVCDLLGPRYGCAFLIMLSAPTVFCMSFVNDAGGYIAVRFMIGFSLATFVSCQRCNSTLMPLVYDIIRRAGSTIHCLENRFLYSRMATIIMGILVLTLGQDLPDGNLSSLQKKGNVAKDKFGKVLWYAITNYRTWIFVLLYGYSMGVELSTDNVIAEYFYDRFNLKLHTAGNCCNFWYGKPSCSSLWWLRVRQSCAVIWHERQTLGPVVPTNHGRCLLYLARPCQLSSNCYLVNDPLLRWCSSACGATFGIIPFISRRSLGIISGLTGAGGNFGSGLTQLIFFSLRGFNSSWSFMDGSYDSGLHSSVSLVHFPQWGGMFLPPSKDVVKSTEEHYYSSEWNEDEKKKGMHSSSLKFAENSRSERGKRVASAPTPPDTNSFPCLNSRLKSLVLSQYSHGTFSNPPQRHRFTLRSSWPAKTLQPLSSSSTTLPAPVSKYFSIDEIGHEISHNKMVLEIVYDEKFVTFSYGGRVGMGRHTAIRLFSFCLASPYVRKAIRAKKKYLRQKEAKALELRRVPPSVLHPPMSEKAIRAKKKYLRQKEAKALELRNDVVQEFLGSLEERWNWDRLLSRGDFLSLRHVRDQLPPDLVDAYDKFQEQVDKHLAPTKARTVLEEEEKGKRREEQKYSERTVDDLTKLCMKVSAPIELVRKAVRMAGFTNNMGRPRPIDLLFALEDADIIKWYAGVGRRWLDFFCCHNFRMHESPKLEAIKHYGKDLKVSNINGYEDVYFPTERDIKMMGDKNLSDPKPVDGAISLALIRLASDEPSHSCVSHFCGRTDTIMYRVRLLQNHLNLNPLVEAQWVKGMGVIHETLNRICLPLCPDH</sequence>
<dbReference type="PANTHER" id="PTHR33642:SF4">
    <property type="entry name" value="COX1_OXI3 INTRON 1 PROTEIN-RELATED"/>
    <property type="match status" value="1"/>
</dbReference>
<proteinExistence type="predicted"/>